<reference evidence="4 5" key="1">
    <citation type="submission" date="2021-04" db="EMBL/GenBank/DDBJ databases">
        <authorList>
            <person name="Bliznina A."/>
        </authorList>
    </citation>
    <scope>NUCLEOTIDE SEQUENCE [LARGE SCALE GENOMIC DNA]</scope>
</reference>
<accession>A0ABN7S3D8</accession>
<gene>
    <name evidence="4" type="ORF">OKIOD_LOCUS3639</name>
</gene>
<dbReference type="InterPro" id="IPR001356">
    <property type="entry name" value="HD"/>
</dbReference>
<dbReference type="EMBL" id="OU015568">
    <property type="protein sequence ID" value="CAG5089090.1"/>
    <property type="molecule type" value="Genomic_DNA"/>
</dbReference>
<dbReference type="Proteomes" id="UP001158576">
    <property type="component" value="Chromosome PAR"/>
</dbReference>
<dbReference type="PROSITE" id="PS50071">
    <property type="entry name" value="HOMEOBOX_2"/>
    <property type="match status" value="2"/>
</dbReference>
<sequence>MGIGNTEKNKFSKALAKAKSILEGLVKIPGYTDRKIIIKQFLPDGSDSIKRSVRTPFAYKFVGKDFVEREIDNNDEISEDDFKAKTPLHMNLPYRPKNILQPTISGNIWTASVDLTELPTEPSDIRVGVDLTKKLIIPQGKYAQTIVRPDGVKVSSSTAWSKEIQIPDIVQIKPSIKLQGKILKIECELKPEFQAIKQPDNSINNEPNSSGQALKVVEAGEGGAFSPSAVLPIASEGLKVGIPRNPNAPFSSPIGYQVPLVVTPGNQPKSLFTPEEESVLEASYNNYDNTLSEHEIEKLTSMLNKSRAHIINWFQQRAMKRTTIQADDGVTITDKKKMILEEFFAENNFPDKEKIINICSKTGLLEKVVWAWFRNGFLLVSF</sequence>
<keyword evidence="1 2" id="KW-0371">Homeobox</keyword>
<evidence type="ECO:0000259" key="3">
    <source>
        <dbReference type="PROSITE" id="PS50071"/>
    </source>
</evidence>
<dbReference type="Gene3D" id="1.10.10.60">
    <property type="entry name" value="Homeodomain-like"/>
    <property type="match status" value="2"/>
</dbReference>
<organism evidence="4 5">
    <name type="scientific">Oikopleura dioica</name>
    <name type="common">Tunicate</name>
    <dbReference type="NCBI Taxonomy" id="34765"/>
    <lineage>
        <taxon>Eukaryota</taxon>
        <taxon>Metazoa</taxon>
        <taxon>Chordata</taxon>
        <taxon>Tunicata</taxon>
        <taxon>Appendicularia</taxon>
        <taxon>Copelata</taxon>
        <taxon>Oikopleuridae</taxon>
        <taxon>Oikopleura</taxon>
    </lineage>
</organism>
<name>A0ABN7S3D8_OIKDI</name>
<evidence type="ECO:0000313" key="5">
    <source>
        <dbReference type="Proteomes" id="UP001158576"/>
    </source>
</evidence>
<dbReference type="SMART" id="SM00389">
    <property type="entry name" value="HOX"/>
    <property type="match status" value="1"/>
</dbReference>
<feature type="DNA-binding region" description="Homeobox" evidence="1">
    <location>
        <begin position="333"/>
        <end position="376"/>
    </location>
</feature>
<evidence type="ECO:0000256" key="1">
    <source>
        <dbReference type="PROSITE-ProRule" id="PRU00108"/>
    </source>
</evidence>
<dbReference type="Pfam" id="PF00046">
    <property type="entry name" value="Homeodomain"/>
    <property type="match status" value="2"/>
</dbReference>
<feature type="domain" description="Homeobox" evidence="3">
    <location>
        <begin position="331"/>
        <end position="375"/>
    </location>
</feature>
<keyword evidence="1 2" id="KW-0539">Nucleus</keyword>
<feature type="domain" description="Homeobox" evidence="3">
    <location>
        <begin position="263"/>
        <end position="324"/>
    </location>
</feature>
<comment type="subcellular location">
    <subcellularLocation>
        <location evidence="1 2">Nucleus</location>
    </subcellularLocation>
</comment>
<feature type="DNA-binding region" description="Homeobox" evidence="1">
    <location>
        <begin position="265"/>
        <end position="325"/>
    </location>
</feature>
<evidence type="ECO:0000256" key="2">
    <source>
        <dbReference type="RuleBase" id="RU000682"/>
    </source>
</evidence>
<dbReference type="CDD" id="cd00086">
    <property type="entry name" value="homeodomain"/>
    <property type="match status" value="2"/>
</dbReference>
<protein>
    <submittedName>
        <fullName evidence="4">Oidioi.mRNA.OKI2018_I69.PAR.g12081.t1.cds</fullName>
    </submittedName>
</protein>
<keyword evidence="1 2" id="KW-0238">DNA-binding</keyword>
<dbReference type="InterPro" id="IPR009057">
    <property type="entry name" value="Homeodomain-like_sf"/>
</dbReference>
<proteinExistence type="predicted"/>
<evidence type="ECO:0000313" key="4">
    <source>
        <dbReference type="EMBL" id="CAG5089090.1"/>
    </source>
</evidence>
<keyword evidence="5" id="KW-1185">Reference proteome</keyword>
<dbReference type="SUPFAM" id="SSF46689">
    <property type="entry name" value="Homeodomain-like"/>
    <property type="match status" value="2"/>
</dbReference>